<name>A0A7G1P7V5_9ACTN</name>
<proteinExistence type="predicted"/>
<protein>
    <submittedName>
        <fullName evidence="1">Uncharacterized protein</fullName>
    </submittedName>
</protein>
<dbReference type="AlphaFoldDB" id="A0A7G1P7V5"/>
<gene>
    <name evidence="1" type="ORF">GCM10017557_47590</name>
</gene>
<dbReference type="KEGG" id="sgm:GCM10017557_47590"/>
<organism evidence="1 2">
    <name type="scientific">Streptomyces aurantiacus</name>
    <dbReference type="NCBI Taxonomy" id="47760"/>
    <lineage>
        <taxon>Bacteria</taxon>
        <taxon>Bacillati</taxon>
        <taxon>Actinomycetota</taxon>
        <taxon>Actinomycetes</taxon>
        <taxon>Kitasatosporales</taxon>
        <taxon>Streptomycetaceae</taxon>
        <taxon>Streptomyces</taxon>
        <taxon>Streptomyces aurantiacus group</taxon>
    </lineage>
</organism>
<sequence>MLSPAGQAHAQLSLSLERGYTHSRWVGCAGVHGEDADAEVFEGVGGAAIGTMAARPRDATPVRHDTAG</sequence>
<accession>A0A7G1P7V5</accession>
<reference evidence="1 2" key="1">
    <citation type="journal article" date="2014" name="Int. J. Syst. Evol. Microbiol.">
        <title>Complete genome sequence of Corynebacterium casei LMG S-19264T (=DSM 44701T), isolated from a smear-ripened cheese.</title>
        <authorList>
            <consortium name="US DOE Joint Genome Institute (JGI-PGF)"/>
            <person name="Walter F."/>
            <person name="Albersmeier A."/>
            <person name="Kalinowski J."/>
            <person name="Ruckert C."/>
        </authorList>
    </citation>
    <scope>NUCLEOTIDE SEQUENCE [LARGE SCALE GENOMIC DNA]</scope>
    <source>
        <strain evidence="1 2">JCM 4677</strain>
    </source>
</reference>
<dbReference type="EMBL" id="AP023440">
    <property type="protein sequence ID" value="BCL29900.1"/>
    <property type="molecule type" value="Genomic_DNA"/>
</dbReference>
<keyword evidence="2" id="KW-1185">Reference proteome</keyword>
<dbReference type="Proteomes" id="UP000516444">
    <property type="component" value="Chromosome"/>
</dbReference>
<evidence type="ECO:0000313" key="1">
    <source>
        <dbReference type="EMBL" id="BCL29900.1"/>
    </source>
</evidence>
<evidence type="ECO:0000313" key="2">
    <source>
        <dbReference type="Proteomes" id="UP000516444"/>
    </source>
</evidence>